<evidence type="ECO:0000256" key="6">
    <source>
        <dbReference type="ARBA" id="ARBA00022960"/>
    </source>
</evidence>
<dbReference type="SUPFAM" id="SSF53955">
    <property type="entry name" value="Lysozyme-like"/>
    <property type="match status" value="1"/>
</dbReference>
<keyword evidence="2" id="KW-0997">Cell inner membrane</keyword>
<name>A0A1X7JAK0_9SPHI</name>
<dbReference type="Gene3D" id="1.10.3810.10">
    <property type="entry name" value="Biosynthetic peptidoglycan transglycosylase-like"/>
    <property type="match status" value="1"/>
</dbReference>
<keyword evidence="10" id="KW-0961">Cell wall biogenesis/degradation</keyword>
<proteinExistence type="predicted"/>
<dbReference type="EMBL" id="FXAU01000002">
    <property type="protein sequence ID" value="SMG24494.1"/>
    <property type="molecule type" value="Genomic_DNA"/>
</dbReference>
<evidence type="ECO:0000256" key="8">
    <source>
        <dbReference type="ARBA" id="ARBA00022989"/>
    </source>
</evidence>
<dbReference type="InterPro" id="IPR011812">
    <property type="entry name" value="Pep_trsgly"/>
</dbReference>
<evidence type="ECO:0000256" key="4">
    <source>
        <dbReference type="ARBA" id="ARBA00022679"/>
    </source>
</evidence>
<dbReference type="InterPro" id="IPR036950">
    <property type="entry name" value="PBP_transglycosylase"/>
</dbReference>
<evidence type="ECO:0000256" key="10">
    <source>
        <dbReference type="ARBA" id="ARBA00023316"/>
    </source>
</evidence>
<dbReference type="GO" id="GO:0016020">
    <property type="term" value="C:membrane"/>
    <property type="evidence" value="ECO:0007669"/>
    <property type="project" value="InterPro"/>
</dbReference>
<sequence>MKLLNALSQITPKQKKAIYIALAVLLGLILTALAVGLSVRGAMLKKAMTKAEGVLLRDYNIDFKVRDYRFTGLATVTFDHIEVLPREREQLADIKQMAVTVRLWPLLFGDVKIGNLVLNNAKVTLVKKDSVSNYDFLFKKKEKAKEKGDDERNYAALIDGLMKKVFFKIPSNMELDNFELSYQDDSLQQRIRVPRAEIDGGDFETSLFLNEHDAQWNFSGHVNPDKQQLLVKVSSEQKQVELPLLRRKLGLGVSFDEVMFDLRKVKREGRDSLTVAGKWSFTNLKVNHRRLSERDILLPEGLGEGQINISRNALEVNPGSTIQVKEFVFQPYLKFVPKPHKTLALSVHTGKFEAEKLFDAIPEGLFPGLEGIKVSGRIAYDLDFSVNFDQPDKLVFSSKMDDAELKVIQWGKADIKTMNTAFTYDAYEDSVLMRQIVLGPQNPKFTPLNQIAPILKKTVLNTEDPYFYQHKGFEEEAFKLSIVTNIKERKFKRGASTISMQLVKNVFLNRNKTMMRKFEEILLVWLMESSRQVSKDRMLEVYLNVIEWGKNVYGIQEAAHYYFGKKPSELNIGESLFLSSIVPRPKTGLSSFDYTGHLLPWVQRHFNTYGYIMNKRGQLMDEEVPESYGFYGVVLQPGLRPARPIGVVDSAYTDMDEQQNTIIRELEQEEAMRAKLMDKLFGKDPNNKNNEENSNR</sequence>
<evidence type="ECO:0000313" key="14">
    <source>
        <dbReference type="Proteomes" id="UP000192980"/>
    </source>
</evidence>
<evidence type="ECO:0000259" key="12">
    <source>
        <dbReference type="Pfam" id="PF00912"/>
    </source>
</evidence>
<keyword evidence="4" id="KW-0808">Transferase</keyword>
<dbReference type="GO" id="GO:0009252">
    <property type="term" value="P:peptidoglycan biosynthetic process"/>
    <property type="evidence" value="ECO:0007669"/>
    <property type="project" value="UniProtKB-KW"/>
</dbReference>
<dbReference type="AlphaFoldDB" id="A0A1X7JAK0"/>
<dbReference type="Proteomes" id="UP000192980">
    <property type="component" value="Unassembled WGS sequence"/>
</dbReference>
<keyword evidence="3" id="KW-0328">Glycosyltransferase</keyword>
<dbReference type="GO" id="GO:0009274">
    <property type="term" value="C:peptidoglycan-based cell wall"/>
    <property type="evidence" value="ECO:0007669"/>
    <property type="project" value="InterPro"/>
</dbReference>
<dbReference type="STRING" id="561061.SAMN05660862_1651"/>
<organism evidence="13 14">
    <name type="scientific">Sphingobacterium psychroaquaticum</name>
    <dbReference type="NCBI Taxonomy" id="561061"/>
    <lineage>
        <taxon>Bacteria</taxon>
        <taxon>Pseudomonadati</taxon>
        <taxon>Bacteroidota</taxon>
        <taxon>Sphingobacteriia</taxon>
        <taxon>Sphingobacteriales</taxon>
        <taxon>Sphingobacteriaceae</taxon>
        <taxon>Sphingobacterium</taxon>
    </lineage>
</organism>
<evidence type="ECO:0000256" key="9">
    <source>
        <dbReference type="ARBA" id="ARBA00023136"/>
    </source>
</evidence>
<reference evidence="13 14" key="1">
    <citation type="submission" date="2017-04" db="EMBL/GenBank/DDBJ databases">
        <authorList>
            <person name="Afonso C.L."/>
            <person name="Miller P.J."/>
            <person name="Scott M.A."/>
            <person name="Spackman E."/>
            <person name="Goraichik I."/>
            <person name="Dimitrov K.M."/>
            <person name="Suarez D.L."/>
            <person name="Swayne D.E."/>
        </authorList>
    </citation>
    <scope>NUCLEOTIDE SEQUENCE [LARGE SCALE GENOMIC DNA]</scope>
    <source>
        <strain evidence="13 14">DSM 22418</strain>
    </source>
</reference>
<evidence type="ECO:0000313" key="13">
    <source>
        <dbReference type="EMBL" id="SMG24494.1"/>
    </source>
</evidence>
<keyword evidence="14" id="KW-1185">Reference proteome</keyword>
<protein>
    <submittedName>
        <fullName evidence="13">Transglycosylase</fullName>
    </submittedName>
</protein>
<gene>
    <name evidence="13" type="ORF">SAMN05660862_1651</name>
</gene>
<keyword evidence="6" id="KW-0133">Cell shape</keyword>
<keyword evidence="8 11" id="KW-1133">Transmembrane helix</keyword>
<evidence type="ECO:0000256" key="5">
    <source>
        <dbReference type="ARBA" id="ARBA00022692"/>
    </source>
</evidence>
<dbReference type="RefSeq" id="WP_085472401.1">
    <property type="nucleotide sequence ID" value="NZ_FXAU01000002.1"/>
</dbReference>
<evidence type="ECO:0000256" key="11">
    <source>
        <dbReference type="SAM" id="Phobius"/>
    </source>
</evidence>
<evidence type="ECO:0000256" key="3">
    <source>
        <dbReference type="ARBA" id="ARBA00022676"/>
    </source>
</evidence>
<evidence type="ECO:0000256" key="7">
    <source>
        <dbReference type="ARBA" id="ARBA00022984"/>
    </source>
</evidence>
<feature type="domain" description="Glycosyl transferase family 51" evidence="12">
    <location>
        <begin position="439"/>
        <end position="587"/>
    </location>
</feature>
<keyword evidence="5 11" id="KW-0812">Transmembrane</keyword>
<accession>A0A1X7JAK0</accession>
<dbReference type="PANTHER" id="PTHR30400:SF0">
    <property type="entry name" value="BIOSYNTHETIC PEPTIDOGLYCAN TRANSGLYCOSYLASE"/>
    <property type="match status" value="1"/>
</dbReference>
<keyword evidence="1" id="KW-1003">Cell membrane</keyword>
<feature type="transmembrane region" description="Helical" evidence="11">
    <location>
        <begin position="17"/>
        <end position="39"/>
    </location>
</feature>
<keyword evidence="7" id="KW-0573">Peptidoglycan synthesis</keyword>
<dbReference type="GO" id="GO:0016763">
    <property type="term" value="F:pentosyltransferase activity"/>
    <property type="evidence" value="ECO:0007669"/>
    <property type="project" value="InterPro"/>
</dbReference>
<dbReference type="GO" id="GO:0008360">
    <property type="term" value="P:regulation of cell shape"/>
    <property type="evidence" value="ECO:0007669"/>
    <property type="project" value="UniProtKB-KW"/>
</dbReference>
<dbReference type="InterPro" id="IPR001264">
    <property type="entry name" value="Glyco_trans_51"/>
</dbReference>
<dbReference type="GO" id="GO:0071555">
    <property type="term" value="P:cell wall organization"/>
    <property type="evidence" value="ECO:0007669"/>
    <property type="project" value="UniProtKB-KW"/>
</dbReference>
<dbReference type="PANTHER" id="PTHR30400">
    <property type="entry name" value="MONOFUNCTIONAL BIOSYNTHETIC PEPTIDOGLYCAN TRANSGLYCOSYLASE"/>
    <property type="match status" value="1"/>
</dbReference>
<keyword evidence="9 11" id="KW-0472">Membrane</keyword>
<dbReference type="OrthoDB" id="9766909at2"/>
<evidence type="ECO:0000256" key="1">
    <source>
        <dbReference type="ARBA" id="ARBA00022475"/>
    </source>
</evidence>
<dbReference type="InterPro" id="IPR023346">
    <property type="entry name" value="Lysozyme-like_dom_sf"/>
</dbReference>
<dbReference type="Pfam" id="PF00912">
    <property type="entry name" value="Transgly"/>
    <property type="match status" value="1"/>
</dbReference>
<evidence type="ECO:0000256" key="2">
    <source>
        <dbReference type="ARBA" id="ARBA00022519"/>
    </source>
</evidence>